<sequence length="86" mass="9587">MVSCQFCTSLLFARMNPTPAGVFFIARPPSRDLGRSFHPHHHRARGAEGTPRKNLFVADREVSAGCPRATAAALREKRRICKCTFC</sequence>
<accession>A0AAV4YE88</accession>
<evidence type="ECO:0000313" key="2">
    <source>
        <dbReference type="Proteomes" id="UP001054945"/>
    </source>
</evidence>
<dbReference type="AlphaFoldDB" id="A0AAV4YE88"/>
<proteinExistence type="predicted"/>
<evidence type="ECO:0008006" key="3">
    <source>
        <dbReference type="Google" id="ProtNLM"/>
    </source>
</evidence>
<comment type="caution">
    <text evidence="1">The sequence shown here is derived from an EMBL/GenBank/DDBJ whole genome shotgun (WGS) entry which is preliminary data.</text>
</comment>
<protein>
    <recommendedName>
        <fullName evidence="3">Secreted protein</fullName>
    </recommendedName>
</protein>
<reference evidence="1 2" key="1">
    <citation type="submission" date="2021-06" db="EMBL/GenBank/DDBJ databases">
        <title>Caerostris extrusa draft genome.</title>
        <authorList>
            <person name="Kono N."/>
            <person name="Arakawa K."/>
        </authorList>
    </citation>
    <scope>NUCLEOTIDE SEQUENCE [LARGE SCALE GENOMIC DNA]</scope>
</reference>
<name>A0AAV4YE88_CAEEX</name>
<dbReference type="EMBL" id="BPLR01019094">
    <property type="protein sequence ID" value="GIZ04492.1"/>
    <property type="molecule type" value="Genomic_DNA"/>
</dbReference>
<organism evidence="1 2">
    <name type="scientific">Caerostris extrusa</name>
    <name type="common">Bark spider</name>
    <name type="synonym">Caerostris bankana</name>
    <dbReference type="NCBI Taxonomy" id="172846"/>
    <lineage>
        <taxon>Eukaryota</taxon>
        <taxon>Metazoa</taxon>
        <taxon>Ecdysozoa</taxon>
        <taxon>Arthropoda</taxon>
        <taxon>Chelicerata</taxon>
        <taxon>Arachnida</taxon>
        <taxon>Araneae</taxon>
        <taxon>Araneomorphae</taxon>
        <taxon>Entelegynae</taxon>
        <taxon>Araneoidea</taxon>
        <taxon>Araneidae</taxon>
        <taxon>Caerostris</taxon>
    </lineage>
</organism>
<dbReference type="Proteomes" id="UP001054945">
    <property type="component" value="Unassembled WGS sequence"/>
</dbReference>
<keyword evidence="2" id="KW-1185">Reference proteome</keyword>
<gene>
    <name evidence="1" type="ORF">CEXT_709181</name>
</gene>
<evidence type="ECO:0000313" key="1">
    <source>
        <dbReference type="EMBL" id="GIZ04492.1"/>
    </source>
</evidence>